<dbReference type="Proteomes" id="UP000694892">
    <property type="component" value="Unassembled WGS sequence"/>
</dbReference>
<feature type="transmembrane region" description="Helical" evidence="1">
    <location>
        <begin position="26"/>
        <end position="44"/>
    </location>
</feature>
<organism evidence="2">
    <name type="scientific">Xenopus laevis</name>
    <name type="common">African clawed frog</name>
    <dbReference type="NCBI Taxonomy" id="8355"/>
    <lineage>
        <taxon>Eukaryota</taxon>
        <taxon>Metazoa</taxon>
        <taxon>Chordata</taxon>
        <taxon>Craniata</taxon>
        <taxon>Vertebrata</taxon>
        <taxon>Euteleostomi</taxon>
        <taxon>Amphibia</taxon>
        <taxon>Batrachia</taxon>
        <taxon>Anura</taxon>
        <taxon>Pipoidea</taxon>
        <taxon>Pipidae</taxon>
        <taxon>Xenopodinae</taxon>
        <taxon>Xenopus</taxon>
        <taxon>Xenopus</taxon>
    </lineage>
</organism>
<reference evidence="2" key="1">
    <citation type="submission" date="2016-05" db="EMBL/GenBank/DDBJ databases">
        <title>WGS assembly of Xenopus laevis.</title>
        <authorList>
            <person name="Session A."/>
            <person name="Uno Y."/>
            <person name="Kwon T."/>
            <person name="Chapman J."/>
            <person name="Toyoda A."/>
            <person name="Takahashi S."/>
            <person name="Fukui A."/>
            <person name="Hikosaka A."/>
            <person name="Putnam N."/>
            <person name="Stites J."/>
            <person name="Van Heeringen S."/>
            <person name="Quigley I."/>
            <person name="Heinz S."/>
            <person name="Hellsten U."/>
            <person name="Lyons J."/>
            <person name="Suzuki A."/>
            <person name="Kondo M."/>
            <person name="Ogino H."/>
            <person name="Ochi H."/>
            <person name="Bogdanovic O."/>
            <person name="Lister R."/>
            <person name="Georgiou G."/>
            <person name="Paranjpe S."/>
            <person name="Van Kruijsbergen I."/>
            <person name="Mozaffari S."/>
            <person name="Shu S."/>
            <person name="Schmutz J."/>
            <person name="Jenkins J."/>
            <person name="Grimwood J."/>
            <person name="Carlson J."/>
            <person name="Mitros T."/>
            <person name="Simakov O."/>
            <person name="Heald R."/>
            <person name="Miller K."/>
            <person name="Haudenschild C."/>
            <person name="Kuroki Y."/>
            <person name="Tanaka T."/>
            <person name="Michiue T."/>
            <person name="Watanabe M."/>
            <person name="Kinoshita T."/>
            <person name="Ohta Y."/>
            <person name="Mawaribuchi S."/>
            <person name="Suzuki Y."/>
            <person name="Haramoto Y."/>
            <person name="Yamamoto T."/>
            <person name="Takagi C."/>
            <person name="Kitzman J."/>
            <person name="Shendure J."/>
            <person name="Nakayama T."/>
            <person name="Izutsu Y."/>
            <person name="Robert J."/>
            <person name="Dichmann D."/>
            <person name="Flajnik M."/>
            <person name="Houston D."/>
            <person name="Marcotte E."/>
            <person name="Wallingford J."/>
            <person name="Ito Y."/>
            <person name="Asashima M."/>
            <person name="Ueno N."/>
            <person name="Matsuda Y."/>
            <person name="Jan Veenstra G."/>
            <person name="Fujiyama A."/>
            <person name="Harland R."/>
            <person name="Taira M."/>
            <person name="Rokhsar D.S."/>
        </authorList>
    </citation>
    <scope>NUCLEOTIDE SEQUENCE</scope>
    <source>
        <strain evidence="2">J</strain>
        <tissue evidence="2">Blood</tissue>
    </source>
</reference>
<dbReference type="EMBL" id="KV497160">
    <property type="protein sequence ID" value="OCT55363.1"/>
    <property type="molecule type" value="Genomic_DNA"/>
</dbReference>
<keyword evidence="1" id="KW-0812">Transmembrane</keyword>
<sequence length="80" mass="8832">MGIRRSLPWSISFSAKYPAHWNLRPVSISGTLAGVLSIMAMITFHSQRVRQCEALTQNGTKSTPVALLIAKMAHTIWPPT</sequence>
<dbReference type="AlphaFoldDB" id="A0A974BP06"/>
<protein>
    <submittedName>
        <fullName evidence="2">Uncharacterized protein</fullName>
    </submittedName>
</protein>
<name>A0A974BP06_XENLA</name>
<keyword evidence="1" id="KW-1133">Transmembrane helix</keyword>
<gene>
    <name evidence="2" type="ORF">XELAEV_18002713mg</name>
</gene>
<evidence type="ECO:0000256" key="1">
    <source>
        <dbReference type="SAM" id="Phobius"/>
    </source>
</evidence>
<keyword evidence="1" id="KW-0472">Membrane</keyword>
<accession>A0A974BP06</accession>
<proteinExistence type="predicted"/>
<evidence type="ECO:0000313" key="2">
    <source>
        <dbReference type="EMBL" id="OCT55363.1"/>
    </source>
</evidence>